<dbReference type="AlphaFoldDB" id="A0A9W6D6K0"/>
<evidence type="ECO:0000313" key="1">
    <source>
        <dbReference type="EMBL" id="GLI34631.1"/>
    </source>
</evidence>
<dbReference type="Proteomes" id="UP001144372">
    <property type="component" value="Unassembled WGS sequence"/>
</dbReference>
<organism evidence="1 2">
    <name type="scientific">Desulforhabdus amnigena</name>
    <dbReference type="NCBI Taxonomy" id="40218"/>
    <lineage>
        <taxon>Bacteria</taxon>
        <taxon>Pseudomonadati</taxon>
        <taxon>Thermodesulfobacteriota</taxon>
        <taxon>Syntrophobacteria</taxon>
        <taxon>Syntrophobacterales</taxon>
        <taxon>Syntrophobacteraceae</taxon>
        <taxon>Desulforhabdus</taxon>
    </lineage>
</organism>
<keyword evidence="2" id="KW-1185">Reference proteome</keyword>
<protein>
    <submittedName>
        <fullName evidence="1">Uncharacterized protein</fullName>
    </submittedName>
</protein>
<proteinExistence type="predicted"/>
<dbReference type="EMBL" id="BSDR01000001">
    <property type="protein sequence ID" value="GLI34631.1"/>
    <property type="molecule type" value="Genomic_DNA"/>
</dbReference>
<reference evidence="1" key="1">
    <citation type="submission" date="2022-12" db="EMBL/GenBank/DDBJ databases">
        <title>Reference genome sequencing for broad-spectrum identification of bacterial and archaeal isolates by mass spectrometry.</title>
        <authorList>
            <person name="Sekiguchi Y."/>
            <person name="Tourlousse D.M."/>
        </authorList>
    </citation>
    <scope>NUCLEOTIDE SEQUENCE</scope>
    <source>
        <strain evidence="1">ASRB1</strain>
    </source>
</reference>
<name>A0A9W6D6K0_9BACT</name>
<accession>A0A9W6D6K0</accession>
<evidence type="ECO:0000313" key="2">
    <source>
        <dbReference type="Proteomes" id="UP001144372"/>
    </source>
</evidence>
<sequence>MKTFWEFYKNRKEQGLAVEKPGMRMVDVDNLILDEVKQVLLSMPFEEFERRHYFRYGRDLALIEMKPSLWKQLAPEDIEEPHRACKKGIETYYARLNP</sequence>
<comment type="caution">
    <text evidence="1">The sequence shown here is derived from an EMBL/GenBank/DDBJ whole genome shotgun (WGS) entry which is preliminary data.</text>
</comment>
<gene>
    <name evidence="1" type="ORF">DAMNIGENAA_20640</name>
</gene>